<keyword evidence="8" id="KW-0378">Hydrolase</keyword>
<dbReference type="Pfam" id="PF00270">
    <property type="entry name" value="DEAD"/>
    <property type="match status" value="1"/>
</dbReference>
<dbReference type="GO" id="GO:0031047">
    <property type="term" value="P:regulatory ncRNA-mediated gene silencing"/>
    <property type="evidence" value="ECO:0007669"/>
    <property type="project" value="UniProtKB-KW"/>
</dbReference>
<dbReference type="PANTHER" id="PTHR18934">
    <property type="entry name" value="ATP-DEPENDENT RNA HELICASE"/>
    <property type="match status" value="1"/>
</dbReference>
<dbReference type="Gene3D" id="2.40.50.90">
    <property type="match status" value="1"/>
</dbReference>
<evidence type="ECO:0000256" key="8">
    <source>
        <dbReference type="ARBA" id="ARBA00022801"/>
    </source>
</evidence>
<dbReference type="GO" id="GO:0016787">
    <property type="term" value="F:hydrolase activity"/>
    <property type="evidence" value="ECO:0007669"/>
    <property type="project" value="UniProtKB-KW"/>
</dbReference>
<evidence type="ECO:0000256" key="13">
    <source>
        <dbReference type="ARBA" id="ARBA00023254"/>
    </source>
</evidence>
<reference evidence="18" key="1">
    <citation type="journal article" date="2002" name="Science">
        <title>The draft genome of Ciona intestinalis: insights into chordate and vertebrate origins.</title>
        <authorList>
            <person name="Dehal P."/>
            <person name="Satou Y."/>
            <person name="Campbell R.K."/>
            <person name="Chapman J."/>
            <person name="Degnan B."/>
            <person name="De Tomaso A."/>
            <person name="Davidson B."/>
            <person name="Di Gregorio A."/>
            <person name="Gelpke M."/>
            <person name="Goodstein D.M."/>
            <person name="Harafuji N."/>
            <person name="Hastings K.E."/>
            <person name="Ho I."/>
            <person name="Hotta K."/>
            <person name="Huang W."/>
            <person name="Kawashima T."/>
            <person name="Lemaire P."/>
            <person name="Martinez D."/>
            <person name="Meinertzhagen I.A."/>
            <person name="Necula S."/>
            <person name="Nonaka M."/>
            <person name="Putnam N."/>
            <person name="Rash S."/>
            <person name="Saiga H."/>
            <person name="Satake M."/>
            <person name="Terry A."/>
            <person name="Yamada L."/>
            <person name="Wang H.G."/>
            <person name="Awazu S."/>
            <person name="Azumi K."/>
            <person name="Boore J."/>
            <person name="Branno M."/>
            <person name="Chin-Bow S."/>
            <person name="DeSantis R."/>
            <person name="Doyle S."/>
            <person name="Francino P."/>
            <person name="Keys D.N."/>
            <person name="Haga S."/>
            <person name="Hayashi H."/>
            <person name="Hino K."/>
            <person name="Imai K.S."/>
            <person name="Inaba K."/>
            <person name="Kano S."/>
            <person name="Kobayashi K."/>
            <person name="Kobayashi M."/>
            <person name="Lee B.I."/>
            <person name="Makabe K.W."/>
            <person name="Manohar C."/>
            <person name="Matassi G."/>
            <person name="Medina M."/>
            <person name="Mochizuki Y."/>
            <person name="Mount S."/>
            <person name="Morishita T."/>
            <person name="Miura S."/>
            <person name="Nakayama A."/>
            <person name="Nishizaka S."/>
            <person name="Nomoto H."/>
            <person name="Ohta F."/>
            <person name="Oishi K."/>
            <person name="Rigoutsos I."/>
            <person name="Sano M."/>
            <person name="Sasaki A."/>
            <person name="Sasakura Y."/>
            <person name="Shoguchi E."/>
            <person name="Shin-i T."/>
            <person name="Spagnuolo A."/>
            <person name="Stainier D."/>
            <person name="Suzuki M.M."/>
            <person name="Tassy O."/>
            <person name="Takatori N."/>
            <person name="Tokuoka M."/>
            <person name="Yagi K."/>
            <person name="Yoshizaki F."/>
            <person name="Wada S."/>
            <person name="Zhang C."/>
            <person name="Hyatt P.D."/>
            <person name="Larimer F."/>
            <person name="Detter C."/>
            <person name="Doggett N."/>
            <person name="Glavina T."/>
            <person name="Hawkins T."/>
            <person name="Richardson P."/>
            <person name="Lucas S."/>
            <person name="Kohara Y."/>
            <person name="Levine M."/>
            <person name="Satoh N."/>
            <person name="Rokhsar D.S."/>
        </authorList>
    </citation>
    <scope>NUCLEOTIDE SEQUENCE [LARGE SCALE GENOMIC DNA]</scope>
</reference>
<evidence type="ECO:0000256" key="2">
    <source>
        <dbReference type="ARBA" id="ARBA00008792"/>
    </source>
</evidence>
<evidence type="ECO:0000256" key="4">
    <source>
        <dbReference type="ARBA" id="ARBA00022473"/>
    </source>
</evidence>
<dbReference type="InterPro" id="IPR011545">
    <property type="entry name" value="DEAD/DEAH_box_helicase_dom"/>
</dbReference>
<dbReference type="InterPro" id="IPR001650">
    <property type="entry name" value="Helicase_C-like"/>
</dbReference>
<keyword evidence="12" id="KW-0943">RNA-mediated gene silencing</keyword>
<name>H2XU69_CIOIN</name>
<evidence type="ECO:0000256" key="5">
    <source>
        <dbReference type="ARBA" id="ARBA00022490"/>
    </source>
</evidence>
<keyword evidence="9" id="KW-0347">Helicase</keyword>
<keyword evidence="18" id="KW-1185">Reference proteome</keyword>
<dbReference type="OMA" id="ETRLTYC"/>
<evidence type="ECO:0000256" key="10">
    <source>
        <dbReference type="ARBA" id="ARBA00022840"/>
    </source>
</evidence>
<evidence type="ECO:0000259" key="15">
    <source>
        <dbReference type="PROSITE" id="PS51192"/>
    </source>
</evidence>
<dbReference type="SMART" id="SM00490">
    <property type="entry name" value="HELICc"/>
    <property type="match status" value="1"/>
</dbReference>
<evidence type="ECO:0000313" key="18">
    <source>
        <dbReference type="Proteomes" id="UP000008144"/>
    </source>
</evidence>
<dbReference type="GO" id="GO:0005737">
    <property type="term" value="C:cytoplasm"/>
    <property type="evidence" value="ECO:0000318"/>
    <property type="project" value="GO_Central"/>
</dbReference>
<dbReference type="InterPro" id="IPR007502">
    <property type="entry name" value="Helicase-assoc_dom"/>
</dbReference>
<evidence type="ECO:0000313" key="17">
    <source>
        <dbReference type="Ensembl" id="ENSCINP00000033203.1"/>
    </source>
</evidence>
<comment type="subcellular location">
    <subcellularLocation>
        <location evidence="1">Cytoplasm</location>
    </subcellularLocation>
</comment>
<dbReference type="SMART" id="SM00847">
    <property type="entry name" value="HA2"/>
    <property type="match status" value="1"/>
</dbReference>
<keyword evidence="6" id="KW-0547">Nucleotide-binding</keyword>
<dbReference type="GO" id="GO:0004386">
    <property type="term" value="F:helicase activity"/>
    <property type="evidence" value="ECO:0000318"/>
    <property type="project" value="GO_Central"/>
</dbReference>
<evidence type="ECO:0000256" key="6">
    <source>
        <dbReference type="ARBA" id="ARBA00022741"/>
    </source>
</evidence>
<evidence type="ECO:0000256" key="14">
    <source>
        <dbReference type="ARBA" id="ARBA00047984"/>
    </source>
</evidence>
<dbReference type="GO" id="GO:0007283">
    <property type="term" value="P:spermatogenesis"/>
    <property type="evidence" value="ECO:0007669"/>
    <property type="project" value="UniProtKB-KW"/>
</dbReference>
<dbReference type="EC" id="3.6.4.13" evidence="3"/>
<keyword evidence="5" id="KW-0963">Cytoplasm</keyword>
<comment type="catalytic activity">
    <reaction evidence="14">
        <text>ATP + H2O = ADP + phosphate + H(+)</text>
        <dbReference type="Rhea" id="RHEA:13065"/>
        <dbReference type="ChEBI" id="CHEBI:15377"/>
        <dbReference type="ChEBI" id="CHEBI:15378"/>
        <dbReference type="ChEBI" id="CHEBI:30616"/>
        <dbReference type="ChEBI" id="CHEBI:43474"/>
        <dbReference type="ChEBI" id="CHEBI:456216"/>
        <dbReference type="EC" id="3.6.4.13"/>
    </reaction>
</comment>
<evidence type="ECO:0000256" key="9">
    <source>
        <dbReference type="ARBA" id="ARBA00022806"/>
    </source>
</evidence>
<dbReference type="CDD" id="cd18791">
    <property type="entry name" value="SF2_C_RHA"/>
    <property type="match status" value="1"/>
</dbReference>
<evidence type="ECO:0000256" key="11">
    <source>
        <dbReference type="ARBA" id="ARBA00022871"/>
    </source>
</evidence>
<feature type="domain" description="Helicase C-terminal" evidence="16">
    <location>
        <begin position="228"/>
        <end position="412"/>
    </location>
</feature>
<dbReference type="Pfam" id="PF21010">
    <property type="entry name" value="HA2_C"/>
    <property type="match status" value="1"/>
</dbReference>
<dbReference type="Gene3D" id="3.40.50.300">
    <property type="entry name" value="P-loop containing nucleotide triphosphate hydrolases"/>
    <property type="match status" value="2"/>
</dbReference>
<evidence type="ECO:0000256" key="3">
    <source>
        <dbReference type="ARBA" id="ARBA00012552"/>
    </source>
</evidence>
<dbReference type="GeneTree" id="ENSGT00940000157035"/>
<keyword evidence="13" id="KW-0469">Meiosis</keyword>
<dbReference type="FunFam" id="1.20.120.1080:FF:000081">
    <property type="entry name" value="Tudor domain containing 9"/>
    <property type="match status" value="1"/>
</dbReference>
<dbReference type="InterPro" id="IPR002999">
    <property type="entry name" value="Tudor"/>
</dbReference>
<keyword evidence="11" id="KW-0744">Spermatogenesis</keyword>
<dbReference type="GO" id="GO:0030154">
    <property type="term" value="P:cell differentiation"/>
    <property type="evidence" value="ECO:0007669"/>
    <property type="project" value="UniProtKB-KW"/>
</dbReference>
<dbReference type="GO" id="GO:0005634">
    <property type="term" value="C:nucleus"/>
    <property type="evidence" value="ECO:0000318"/>
    <property type="project" value="GO_Central"/>
</dbReference>
<dbReference type="FunFam" id="3.40.50.300:FF:000946">
    <property type="entry name" value="putative ATP-dependent RNA helicase TDRD9"/>
    <property type="match status" value="1"/>
</dbReference>
<keyword evidence="4" id="KW-0217">Developmental protein</keyword>
<dbReference type="SMART" id="SM00487">
    <property type="entry name" value="DEXDc"/>
    <property type="match status" value="1"/>
</dbReference>
<dbReference type="Ensembl" id="ENSCINT00000030647.1">
    <property type="protein sequence ID" value="ENSCINP00000033203.1"/>
    <property type="gene ID" value="ENSCING00000019779.1"/>
</dbReference>
<dbReference type="Pfam" id="PF00567">
    <property type="entry name" value="TUDOR"/>
    <property type="match status" value="1"/>
</dbReference>
<dbReference type="GO" id="GO:0003723">
    <property type="term" value="F:RNA binding"/>
    <property type="evidence" value="ECO:0000318"/>
    <property type="project" value="GO_Central"/>
</dbReference>
<evidence type="ECO:0000256" key="7">
    <source>
        <dbReference type="ARBA" id="ARBA00022782"/>
    </source>
</evidence>
<dbReference type="InterPro" id="IPR014001">
    <property type="entry name" value="Helicase_ATP-bd"/>
</dbReference>
<dbReference type="SUPFAM" id="SSF52540">
    <property type="entry name" value="P-loop containing nucleoside triphosphate hydrolases"/>
    <property type="match status" value="1"/>
</dbReference>
<keyword evidence="7" id="KW-0221">Differentiation</keyword>
<evidence type="ECO:0000259" key="16">
    <source>
        <dbReference type="PROSITE" id="PS51194"/>
    </source>
</evidence>
<dbReference type="Gene3D" id="2.30.30.140">
    <property type="match status" value="1"/>
</dbReference>
<dbReference type="PROSITE" id="PS51194">
    <property type="entry name" value="HELICASE_CTER"/>
    <property type="match status" value="1"/>
</dbReference>
<evidence type="ECO:0000256" key="1">
    <source>
        <dbReference type="ARBA" id="ARBA00004496"/>
    </source>
</evidence>
<comment type="similarity">
    <text evidence="2">Belongs to the DEAD box helicase family. DEAH subfamily.</text>
</comment>
<dbReference type="InterPro" id="IPR027417">
    <property type="entry name" value="P-loop_NTPase"/>
</dbReference>
<dbReference type="SUPFAM" id="SSF63748">
    <property type="entry name" value="Tudor/PWWP/MBT"/>
    <property type="match status" value="1"/>
</dbReference>
<dbReference type="HOGENOM" id="CLU_002601_1_0_1"/>
<reference evidence="17" key="2">
    <citation type="submission" date="2025-08" db="UniProtKB">
        <authorList>
            <consortium name="Ensembl"/>
        </authorList>
    </citation>
    <scope>IDENTIFICATION</scope>
</reference>
<sequence>PNLPTTEHRKKILAIIEQQPVSIIEGCTGSGKTTQIPQFILDEAARKEKYCNILVTQPRKIAAISIARRVSQERDWQVGGLVGYQVGLDKMTSPDTRITYVTTGVFLRRIIMSKSLNEFTHIILDEVHERDQETDLAMLLVRKLLNYNSKSVKVILMSATFDMNELSDYFGSCIYGKVIKAPTLKIAGEMFTVTEHYADELTPLGCPMPACDLANPEVLDEAYTLADKIIAHFDKLETGLQTPQATMSMDSSKRGSVLVFLPGIHEIRELERILKIEKENRRYQIIPLHSSITLEEQSLVFSKPKLGFRKIILSTNIAESSITVPDVKYVIDFCLTKCMVCDLDTNYQSLRLQWASKASGKQRSGRAGRVSNGKVYRLVSRNFWSTNIAEYGIPEMQRCSLESAILKVKLLGMGAPKSVLSLALSPPDLHNIGRTVLLLKEIGALSTTIEQKVYDGKLTFVGKVLAALPLDMRLGKLLILGYVFGCLDQCLIIAASLAKSSFLATPYYLELESFKQKLTWAKGSFSDCIAMLNAYQMWESCSRSSIFRRKSDEMDWGKKNFIQIRKVHDVHTLVDELRDRLSQFNIRSNDLCFWSSQGKKECELILKVIMSGAFYPNYFELLPSDGDVASKEMCLLDPTTTVMFRGFPPNCGGLLFKDSIIENTKGCGKAKKLYYDGSKAFIEFEKDTTIETKDVYPAVYLASRLSNSMRPLQFFKSYELAPENNDSKIFLYEDAQKKRYRQEVMKPSGMVWFPIFVTHINSVSCFWGYKALSKNNEIMDTIENMVADCYARYSTTEVIPVMDKLFLIALTYNNVTQHYRAVITRITPSISVWCVDYGNSVYNVDICSLCKVSPQLEQIPFQAIAFRMRGVQQLEYVPALKTKSFILEAVQSSKGIMMAKVYSVSAGTVNVDLFTKDDRYINELLVTNGLCEFANESKVSEISHKSWKMAEEEHVVDEELFAQKHPGMWHELDQSIRVPTKRKLHYQRIHGPRSPFEGSFSSLMKVGRCRKVRVDRNSINSFAINLSREKTGGSVMMSAAEIGINQSGTTMLARSTTMLPSINGLRSLLLLIFCPIMELRVDVEEQHYTGAICGLGAAKMCNGEWRSILPDHDIEVVFDTKITSQDVIDVNSIRMMINMAVGSQESILGGQAIHRLQGNARKKLLDLISKERQLITQDNMMHSYKWRLNPKSKIVPHHISDSEADKKDFYRLHDGVLLKQ</sequence>
<keyword evidence="10" id="KW-0067">ATP-binding</keyword>
<dbReference type="Proteomes" id="UP000008144">
    <property type="component" value="Unassembled WGS sequence"/>
</dbReference>
<dbReference type="PROSITE" id="PS51192">
    <property type="entry name" value="HELICASE_ATP_BIND_1"/>
    <property type="match status" value="1"/>
</dbReference>
<dbReference type="AlphaFoldDB" id="H2XU69"/>
<evidence type="ECO:0000256" key="12">
    <source>
        <dbReference type="ARBA" id="ARBA00023158"/>
    </source>
</evidence>
<dbReference type="GO" id="GO:0005524">
    <property type="term" value="F:ATP binding"/>
    <property type="evidence" value="ECO:0007669"/>
    <property type="project" value="UniProtKB-KW"/>
</dbReference>
<dbReference type="PANTHER" id="PTHR18934:SF113">
    <property type="entry name" value="ATP-DEPENDENT RNA HELICASE TDRD9"/>
    <property type="match status" value="1"/>
</dbReference>
<dbReference type="InParanoid" id="H2XU69"/>
<feature type="domain" description="Helicase ATP-binding" evidence="15">
    <location>
        <begin position="13"/>
        <end position="179"/>
    </location>
</feature>
<dbReference type="InterPro" id="IPR035437">
    <property type="entry name" value="SNase_OB-fold_sf"/>
</dbReference>
<accession>H2XU69</accession>
<dbReference type="Gene3D" id="1.20.120.1080">
    <property type="match status" value="1"/>
</dbReference>
<dbReference type="GO" id="GO:0003724">
    <property type="term" value="F:RNA helicase activity"/>
    <property type="evidence" value="ECO:0007669"/>
    <property type="project" value="UniProtKB-EC"/>
</dbReference>
<protein>
    <recommendedName>
        <fullName evidence="3">RNA helicase</fullName>
        <ecNumber evidence="3">3.6.4.13</ecNumber>
    </recommendedName>
</protein>
<dbReference type="GO" id="GO:0051321">
    <property type="term" value="P:meiotic cell cycle"/>
    <property type="evidence" value="ECO:0007669"/>
    <property type="project" value="UniProtKB-KW"/>
</dbReference>
<organism evidence="17 18">
    <name type="scientific">Ciona intestinalis</name>
    <name type="common">Transparent sea squirt</name>
    <name type="synonym">Ascidia intestinalis</name>
    <dbReference type="NCBI Taxonomy" id="7719"/>
    <lineage>
        <taxon>Eukaryota</taxon>
        <taxon>Metazoa</taxon>
        <taxon>Chordata</taxon>
        <taxon>Tunicata</taxon>
        <taxon>Ascidiacea</taxon>
        <taxon>Phlebobranchia</taxon>
        <taxon>Cionidae</taxon>
        <taxon>Ciona</taxon>
    </lineage>
</organism>
<dbReference type="STRING" id="7719.ENSCINP00000033203"/>
<reference evidence="17" key="3">
    <citation type="submission" date="2025-09" db="UniProtKB">
        <authorList>
            <consortium name="Ensembl"/>
        </authorList>
    </citation>
    <scope>IDENTIFICATION</scope>
</reference>
<dbReference type="Pfam" id="PF00271">
    <property type="entry name" value="Helicase_C"/>
    <property type="match status" value="1"/>
</dbReference>
<proteinExistence type="inferred from homology"/>